<keyword evidence="3" id="KW-1185">Reference proteome</keyword>
<feature type="transmembrane region" description="Helical" evidence="1">
    <location>
        <begin position="69"/>
        <end position="93"/>
    </location>
</feature>
<dbReference type="OrthoDB" id="437357at2759"/>
<gene>
    <name evidence="2" type="ORF">SPIL2461_LOCUS2571</name>
</gene>
<dbReference type="AlphaFoldDB" id="A0A812JX20"/>
<accession>A0A812JX20</accession>
<dbReference type="Proteomes" id="UP000649617">
    <property type="component" value="Unassembled WGS sequence"/>
</dbReference>
<comment type="caution">
    <text evidence="2">The sequence shown here is derived from an EMBL/GenBank/DDBJ whole genome shotgun (WGS) entry which is preliminary data.</text>
</comment>
<evidence type="ECO:0000313" key="3">
    <source>
        <dbReference type="Proteomes" id="UP000649617"/>
    </source>
</evidence>
<reference evidence="2" key="1">
    <citation type="submission" date="2021-02" db="EMBL/GenBank/DDBJ databases">
        <authorList>
            <person name="Dougan E. K."/>
            <person name="Rhodes N."/>
            <person name="Thang M."/>
            <person name="Chan C."/>
        </authorList>
    </citation>
    <scope>NUCLEOTIDE SEQUENCE</scope>
</reference>
<keyword evidence="1" id="KW-1133">Transmembrane helix</keyword>
<name>A0A812JX20_SYMPI</name>
<feature type="transmembrane region" description="Helical" evidence="1">
    <location>
        <begin position="114"/>
        <end position="135"/>
    </location>
</feature>
<sequence>MSRHPAARAGLLRQLLRCPTGKYDHEEERQHWHTRHLDHIGVCFLSVIYMVMLYALGHGTDPSVPAPPALVFSAQVVVAILALFNLYVELYALPRATKEADDDFLVTYGPLGRWVYLTHQTIGALAVHAIISVMAPSVSGRLACGSYAASPLVGASGVFVTIQYFNLVFSHPDHEKQCQVWAARGVRFGFIDCMRHILPMIVAVFDIMLKHGDTLRATMPSTFGLVCLHFIYVTVFVVAIHFNHCRTGRWPYSFMKDLGVSATRWLTFLAAQGCILSVCGVALARLANLCLW</sequence>
<proteinExistence type="predicted"/>
<dbReference type="EMBL" id="CAJNIZ010002858">
    <property type="protein sequence ID" value="CAE7215533.1"/>
    <property type="molecule type" value="Genomic_DNA"/>
</dbReference>
<keyword evidence="1" id="KW-0472">Membrane</keyword>
<feature type="transmembrane region" description="Helical" evidence="1">
    <location>
        <begin position="39"/>
        <end position="57"/>
    </location>
</feature>
<organism evidence="2 3">
    <name type="scientific">Symbiodinium pilosum</name>
    <name type="common">Dinoflagellate</name>
    <dbReference type="NCBI Taxonomy" id="2952"/>
    <lineage>
        <taxon>Eukaryota</taxon>
        <taxon>Sar</taxon>
        <taxon>Alveolata</taxon>
        <taxon>Dinophyceae</taxon>
        <taxon>Suessiales</taxon>
        <taxon>Symbiodiniaceae</taxon>
        <taxon>Symbiodinium</taxon>
    </lineage>
</organism>
<evidence type="ECO:0000256" key="1">
    <source>
        <dbReference type="SAM" id="Phobius"/>
    </source>
</evidence>
<feature type="transmembrane region" description="Helical" evidence="1">
    <location>
        <begin position="147"/>
        <end position="167"/>
    </location>
</feature>
<protein>
    <submittedName>
        <fullName evidence="2">Uncharacterized protein</fullName>
    </submittedName>
</protein>
<feature type="transmembrane region" description="Helical" evidence="1">
    <location>
        <begin position="221"/>
        <end position="244"/>
    </location>
</feature>
<evidence type="ECO:0000313" key="2">
    <source>
        <dbReference type="EMBL" id="CAE7215533.1"/>
    </source>
</evidence>
<keyword evidence="1" id="KW-0812">Transmembrane</keyword>
<feature type="transmembrane region" description="Helical" evidence="1">
    <location>
        <begin position="265"/>
        <end position="287"/>
    </location>
</feature>
<feature type="transmembrane region" description="Helical" evidence="1">
    <location>
        <begin position="188"/>
        <end position="209"/>
    </location>
</feature>